<accession>A0A978VWD9</accession>
<evidence type="ECO:0000313" key="1">
    <source>
        <dbReference type="EMBL" id="KAH7543134.1"/>
    </source>
</evidence>
<protein>
    <submittedName>
        <fullName evidence="1">Uncharacterized protein</fullName>
    </submittedName>
</protein>
<name>A0A978VWD9_ZIZJJ</name>
<dbReference type="EMBL" id="JAEACU010000002">
    <property type="protein sequence ID" value="KAH7543134.1"/>
    <property type="molecule type" value="Genomic_DNA"/>
</dbReference>
<sequence length="155" mass="17520">MTRRKALPTMRSSILKLLRCGGEYSTTQIAEHLHEVHLSKGRWDRSVNEVKRSAKPLLAKMKRAQVVICLKEGWYKLPVPPCTDELILSPTISDEVILAALRCDDTSKLAMTSLIEIYNVRRRDDLADAQLDEANFAAGNSRAKKRIKTLEPVCM</sequence>
<evidence type="ECO:0000313" key="2">
    <source>
        <dbReference type="Proteomes" id="UP000813462"/>
    </source>
</evidence>
<dbReference type="Proteomes" id="UP000813462">
    <property type="component" value="Unassembled WGS sequence"/>
</dbReference>
<reference evidence="1" key="1">
    <citation type="journal article" date="2021" name="Front. Plant Sci.">
        <title>Chromosome-Scale Genome Assembly for Chinese Sour Jujube and Insights Into Its Genome Evolution and Domestication Signature.</title>
        <authorList>
            <person name="Shen L.-Y."/>
            <person name="Luo H."/>
            <person name="Wang X.-L."/>
            <person name="Wang X.-M."/>
            <person name="Qiu X.-J."/>
            <person name="Liu H."/>
            <person name="Zhou S.-S."/>
            <person name="Jia K.-H."/>
            <person name="Nie S."/>
            <person name="Bao Y.-T."/>
            <person name="Zhang R.-G."/>
            <person name="Yun Q.-Z."/>
            <person name="Chai Y.-H."/>
            <person name="Lu J.-Y."/>
            <person name="Li Y."/>
            <person name="Zhao S.-W."/>
            <person name="Mao J.-F."/>
            <person name="Jia S.-G."/>
            <person name="Mao Y.-M."/>
        </authorList>
    </citation>
    <scope>NUCLEOTIDE SEQUENCE</scope>
    <source>
        <strain evidence="1">AT0</strain>
        <tissue evidence="1">Leaf</tissue>
    </source>
</reference>
<organism evidence="1 2">
    <name type="scientific">Ziziphus jujuba var. spinosa</name>
    <dbReference type="NCBI Taxonomy" id="714518"/>
    <lineage>
        <taxon>Eukaryota</taxon>
        <taxon>Viridiplantae</taxon>
        <taxon>Streptophyta</taxon>
        <taxon>Embryophyta</taxon>
        <taxon>Tracheophyta</taxon>
        <taxon>Spermatophyta</taxon>
        <taxon>Magnoliopsida</taxon>
        <taxon>eudicotyledons</taxon>
        <taxon>Gunneridae</taxon>
        <taxon>Pentapetalae</taxon>
        <taxon>rosids</taxon>
        <taxon>fabids</taxon>
        <taxon>Rosales</taxon>
        <taxon>Rhamnaceae</taxon>
        <taxon>Paliureae</taxon>
        <taxon>Ziziphus</taxon>
    </lineage>
</organism>
<proteinExistence type="predicted"/>
<comment type="caution">
    <text evidence="1">The sequence shown here is derived from an EMBL/GenBank/DDBJ whole genome shotgun (WGS) entry which is preliminary data.</text>
</comment>
<dbReference type="AlphaFoldDB" id="A0A978VWD9"/>
<gene>
    <name evidence="1" type="ORF">FEM48_Zijuj02G0151100</name>
</gene>